<dbReference type="AlphaFoldDB" id="E4UVC9"/>
<sequence length="137" mass="15301">MAFYNGDCVLQTAKSLSCHYQSGEHENVFSTPMAMSRYMLLEPRFVSDNYTKRRRCHPLLCIGVGTGSSTGLILVQINSRVMAASLDSHHHHPFIHLFLFICSAQQDAEALVCSSVVSLRPRLPPRDAHQDVAEVDD</sequence>
<protein>
    <submittedName>
        <fullName evidence="1">Uncharacterized protein</fullName>
    </submittedName>
</protein>
<organism evidence="2">
    <name type="scientific">Arthroderma gypseum (strain ATCC MYA-4604 / CBS 118893)</name>
    <name type="common">Microsporum gypseum</name>
    <dbReference type="NCBI Taxonomy" id="535722"/>
    <lineage>
        <taxon>Eukaryota</taxon>
        <taxon>Fungi</taxon>
        <taxon>Dikarya</taxon>
        <taxon>Ascomycota</taxon>
        <taxon>Pezizomycotina</taxon>
        <taxon>Eurotiomycetes</taxon>
        <taxon>Eurotiomycetidae</taxon>
        <taxon>Onygenales</taxon>
        <taxon>Arthrodermataceae</taxon>
        <taxon>Nannizzia</taxon>
    </lineage>
</organism>
<dbReference type="RefSeq" id="XP_003172667.1">
    <property type="nucleotide sequence ID" value="XM_003172619.1"/>
</dbReference>
<accession>E4UVC9</accession>
<proteinExistence type="predicted"/>
<gene>
    <name evidence="1" type="ORF">MGYG_05257</name>
</gene>
<dbReference type="HOGENOM" id="CLU_1864643_0_0_1"/>
<evidence type="ECO:0000313" key="1">
    <source>
        <dbReference type="EMBL" id="EFR02256.1"/>
    </source>
</evidence>
<reference evidence="2" key="1">
    <citation type="journal article" date="2012" name="MBio">
        <title>Comparative genome analysis of Trichophyton rubrum and related dermatophytes reveals candidate genes involved in infection.</title>
        <authorList>
            <person name="Martinez D.A."/>
            <person name="Oliver B.G."/>
            <person name="Graeser Y."/>
            <person name="Goldberg J.M."/>
            <person name="Li W."/>
            <person name="Martinez-Rossi N.M."/>
            <person name="Monod M."/>
            <person name="Shelest E."/>
            <person name="Barton R.C."/>
            <person name="Birch E."/>
            <person name="Brakhage A.A."/>
            <person name="Chen Z."/>
            <person name="Gurr S.J."/>
            <person name="Heiman D."/>
            <person name="Heitman J."/>
            <person name="Kosti I."/>
            <person name="Rossi A."/>
            <person name="Saif S."/>
            <person name="Samalova M."/>
            <person name="Saunders C.W."/>
            <person name="Shea T."/>
            <person name="Summerbell R.C."/>
            <person name="Xu J."/>
            <person name="Young S."/>
            <person name="Zeng Q."/>
            <person name="Birren B.W."/>
            <person name="Cuomo C.A."/>
            <person name="White T.C."/>
        </authorList>
    </citation>
    <scope>NUCLEOTIDE SEQUENCE [LARGE SCALE GENOMIC DNA]</scope>
    <source>
        <strain evidence="2">ATCC MYA-4604 / CBS 118893</strain>
    </source>
</reference>
<keyword evidence="2" id="KW-1185">Reference proteome</keyword>
<dbReference type="VEuPathDB" id="FungiDB:MGYG_05257"/>
<name>E4UVC9_ARTGP</name>
<dbReference type="EMBL" id="DS989825">
    <property type="protein sequence ID" value="EFR02256.1"/>
    <property type="molecule type" value="Genomic_DNA"/>
</dbReference>
<evidence type="ECO:0000313" key="2">
    <source>
        <dbReference type="Proteomes" id="UP000002669"/>
    </source>
</evidence>
<dbReference type="GeneID" id="10027940"/>
<dbReference type="InParanoid" id="E4UVC9"/>
<dbReference type="Proteomes" id="UP000002669">
    <property type="component" value="Unassembled WGS sequence"/>
</dbReference>